<dbReference type="AlphaFoldDB" id="A0A443NHU9"/>
<dbReference type="GO" id="GO:0005886">
    <property type="term" value="C:plasma membrane"/>
    <property type="evidence" value="ECO:0007669"/>
    <property type="project" value="TreeGrafter"/>
</dbReference>
<dbReference type="InterPro" id="IPR044839">
    <property type="entry name" value="NDR1-like"/>
</dbReference>
<evidence type="ECO:0000256" key="2">
    <source>
        <dbReference type="ARBA" id="ARBA00022692"/>
    </source>
</evidence>
<dbReference type="GO" id="GO:0098542">
    <property type="term" value="P:defense response to other organism"/>
    <property type="evidence" value="ECO:0007669"/>
    <property type="project" value="InterPro"/>
</dbReference>
<comment type="subcellular location">
    <subcellularLocation>
        <location evidence="1">Membrane</location>
        <topology evidence="1">Single-pass membrane protein</topology>
    </subcellularLocation>
</comment>
<keyword evidence="3 6" id="KW-1133">Transmembrane helix</keyword>
<keyword evidence="4 6" id="KW-0472">Membrane</keyword>
<reference evidence="8 9" key="1">
    <citation type="journal article" date="2019" name="Nat. Plants">
        <title>Stout camphor tree genome fills gaps in understanding of flowering plant genome evolution.</title>
        <authorList>
            <person name="Chaw S.M."/>
            <person name="Liu Y.C."/>
            <person name="Wu Y.W."/>
            <person name="Wang H.Y."/>
            <person name="Lin C.I."/>
            <person name="Wu C.S."/>
            <person name="Ke H.M."/>
            <person name="Chang L.Y."/>
            <person name="Hsu C.Y."/>
            <person name="Yang H.T."/>
            <person name="Sudianto E."/>
            <person name="Hsu M.H."/>
            <person name="Wu K.P."/>
            <person name="Wang L.N."/>
            <person name="Leebens-Mack J.H."/>
            <person name="Tsai I.J."/>
        </authorList>
    </citation>
    <scope>NUCLEOTIDE SEQUENCE [LARGE SCALE GENOMIC DNA]</scope>
    <source>
        <strain evidence="9">cv. Chaw 1501</strain>
        <tissue evidence="8">Young leaves</tissue>
    </source>
</reference>
<name>A0A443NHU9_9MAGN</name>
<evidence type="ECO:0000256" key="1">
    <source>
        <dbReference type="ARBA" id="ARBA00004167"/>
    </source>
</evidence>
<dbReference type="PANTHER" id="PTHR31234">
    <property type="entry name" value="LATE EMBRYOGENESIS ABUNDANT (LEA) HYDROXYPROLINE-RICH GLYCOPROTEIN FAMILY"/>
    <property type="match status" value="1"/>
</dbReference>
<gene>
    <name evidence="8" type="ORF">CKAN_00661200</name>
</gene>
<protein>
    <submittedName>
        <fullName evidence="8">Protein YLS9-like protein</fullName>
    </submittedName>
</protein>
<evidence type="ECO:0000259" key="7">
    <source>
        <dbReference type="Pfam" id="PF03168"/>
    </source>
</evidence>
<dbReference type="EMBL" id="QPKB01000002">
    <property type="protein sequence ID" value="RWR78102.1"/>
    <property type="molecule type" value="Genomic_DNA"/>
</dbReference>
<sequence length="262" mass="28821">MTDRVYPAAKPSGLNPPPQALNGSAFPAPKSQLYNPNRHPYRPTPKPSRRRRSCCHRTCICCIWFTIFILALILLAAIAGGVVWVLYRPQRPSFSVSSLKFSTFNLSSSDSLNSRLDLSVTARNPNKKLVFFYDPISIDVSSQGVDIGNGTFPALVHGTKNSTTLKTVVSTGGPRVLDSDSANSLRSDLKKKNRLPLEIRLETNVKVKLGSLKTNKVGIRVFCDGIDANIPKGNSTVTAYSGSSSEPNCHVKLRIKIWKFQF</sequence>
<feature type="domain" description="Late embryogenesis abundant protein LEA-2 subgroup" evidence="7">
    <location>
        <begin position="120"/>
        <end position="222"/>
    </location>
</feature>
<evidence type="ECO:0000256" key="6">
    <source>
        <dbReference type="SAM" id="Phobius"/>
    </source>
</evidence>
<evidence type="ECO:0000256" key="5">
    <source>
        <dbReference type="SAM" id="MobiDB-lite"/>
    </source>
</evidence>
<dbReference type="Pfam" id="PF03168">
    <property type="entry name" value="LEA_2"/>
    <property type="match status" value="1"/>
</dbReference>
<dbReference type="PANTHER" id="PTHR31234:SF2">
    <property type="entry name" value="OS05G0199100 PROTEIN"/>
    <property type="match status" value="1"/>
</dbReference>
<dbReference type="Proteomes" id="UP000283530">
    <property type="component" value="Unassembled WGS sequence"/>
</dbReference>
<keyword evidence="9" id="KW-1185">Reference proteome</keyword>
<comment type="caution">
    <text evidence="8">The sequence shown here is derived from an EMBL/GenBank/DDBJ whole genome shotgun (WGS) entry which is preliminary data.</text>
</comment>
<evidence type="ECO:0000313" key="9">
    <source>
        <dbReference type="Proteomes" id="UP000283530"/>
    </source>
</evidence>
<feature type="region of interest" description="Disordered" evidence="5">
    <location>
        <begin position="1"/>
        <end position="51"/>
    </location>
</feature>
<dbReference type="Gene3D" id="2.60.40.1820">
    <property type="match status" value="1"/>
</dbReference>
<organism evidence="8 9">
    <name type="scientific">Cinnamomum micranthum f. kanehirae</name>
    <dbReference type="NCBI Taxonomy" id="337451"/>
    <lineage>
        <taxon>Eukaryota</taxon>
        <taxon>Viridiplantae</taxon>
        <taxon>Streptophyta</taxon>
        <taxon>Embryophyta</taxon>
        <taxon>Tracheophyta</taxon>
        <taxon>Spermatophyta</taxon>
        <taxon>Magnoliopsida</taxon>
        <taxon>Magnoliidae</taxon>
        <taxon>Laurales</taxon>
        <taxon>Lauraceae</taxon>
        <taxon>Cinnamomum</taxon>
    </lineage>
</organism>
<dbReference type="InterPro" id="IPR004864">
    <property type="entry name" value="LEA_2"/>
</dbReference>
<evidence type="ECO:0000313" key="8">
    <source>
        <dbReference type="EMBL" id="RWR78102.1"/>
    </source>
</evidence>
<feature type="transmembrane region" description="Helical" evidence="6">
    <location>
        <begin position="59"/>
        <end position="87"/>
    </location>
</feature>
<proteinExistence type="predicted"/>
<accession>A0A443NHU9</accession>
<dbReference type="SUPFAM" id="SSF117070">
    <property type="entry name" value="LEA14-like"/>
    <property type="match status" value="1"/>
</dbReference>
<keyword evidence="2 6" id="KW-0812">Transmembrane</keyword>
<evidence type="ECO:0000256" key="3">
    <source>
        <dbReference type="ARBA" id="ARBA00022989"/>
    </source>
</evidence>
<evidence type="ECO:0000256" key="4">
    <source>
        <dbReference type="ARBA" id="ARBA00023136"/>
    </source>
</evidence>
<dbReference type="OrthoDB" id="777167at2759"/>